<evidence type="ECO:0000256" key="1">
    <source>
        <dbReference type="SAM" id="MobiDB-lite"/>
    </source>
</evidence>
<evidence type="ECO:0000313" key="3">
    <source>
        <dbReference type="EMBL" id="CAE0033814.1"/>
    </source>
</evidence>
<organism evidence="4">
    <name type="scientific">Rhodosorus marinus</name>
    <dbReference type="NCBI Taxonomy" id="101924"/>
    <lineage>
        <taxon>Eukaryota</taxon>
        <taxon>Rhodophyta</taxon>
        <taxon>Stylonematophyceae</taxon>
        <taxon>Stylonematales</taxon>
        <taxon>Stylonemataceae</taxon>
        <taxon>Rhodosorus</taxon>
    </lineage>
</organism>
<gene>
    <name evidence="3" type="ORF">RMAR00112_LOCUS1755</name>
    <name evidence="4" type="ORF">RMAR00112_LOCUS1756</name>
</gene>
<protein>
    <submittedName>
        <fullName evidence="4">Uncharacterized protein</fullName>
    </submittedName>
</protein>
<keyword evidence="2" id="KW-1133">Transmembrane helix</keyword>
<feature type="compositionally biased region" description="Basic residues" evidence="1">
    <location>
        <begin position="55"/>
        <end position="64"/>
    </location>
</feature>
<evidence type="ECO:0000313" key="4">
    <source>
        <dbReference type="EMBL" id="CAE0033815.1"/>
    </source>
</evidence>
<keyword evidence="2" id="KW-0812">Transmembrane</keyword>
<sequence length="117" mass="13433">MLCIHLCRDTGQAFEKALVKRPIKKKPTALALLCLFLYFFGSSVFSISSSETTTKKQKRKPRQKRREEEPTARAGRNPYGEELVTISVRSAQWKETRDVDRKNLVVALGPGPEHFRR</sequence>
<evidence type="ECO:0000256" key="2">
    <source>
        <dbReference type="SAM" id="Phobius"/>
    </source>
</evidence>
<feature type="transmembrane region" description="Helical" evidence="2">
    <location>
        <begin position="29"/>
        <end position="48"/>
    </location>
</feature>
<reference evidence="4" key="1">
    <citation type="submission" date="2021-01" db="EMBL/GenBank/DDBJ databases">
        <authorList>
            <person name="Corre E."/>
            <person name="Pelletier E."/>
            <person name="Niang G."/>
            <person name="Scheremetjew M."/>
            <person name="Finn R."/>
            <person name="Kale V."/>
            <person name="Holt S."/>
            <person name="Cochrane G."/>
            <person name="Meng A."/>
            <person name="Brown T."/>
            <person name="Cohen L."/>
        </authorList>
    </citation>
    <scope>NUCLEOTIDE SEQUENCE</scope>
    <source>
        <strain evidence="4">CCMP 769</strain>
    </source>
</reference>
<proteinExistence type="predicted"/>
<dbReference type="EMBL" id="HBHW01002108">
    <property type="protein sequence ID" value="CAE0033815.1"/>
    <property type="molecule type" value="Transcribed_RNA"/>
</dbReference>
<feature type="region of interest" description="Disordered" evidence="1">
    <location>
        <begin position="49"/>
        <end position="78"/>
    </location>
</feature>
<keyword evidence="2" id="KW-0472">Membrane</keyword>
<dbReference type="EMBL" id="HBHW01002107">
    <property type="protein sequence ID" value="CAE0033814.1"/>
    <property type="molecule type" value="Transcribed_RNA"/>
</dbReference>
<name>A0A7S2ZBF1_9RHOD</name>
<accession>A0A7S2ZBF1</accession>
<dbReference type="AlphaFoldDB" id="A0A7S2ZBF1"/>